<name>A0A0A8Z897_ARUDO</name>
<protein>
    <submittedName>
        <fullName evidence="1">Uncharacterized protein</fullName>
    </submittedName>
</protein>
<evidence type="ECO:0000313" key="1">
    <source>
        <dbReference type="EMBL" id="JAD33918.1"/>
    </source>
</evidence>
<organism evidence="1">
    <name type="scientific">Arundo donax</name>
    <name type="common">Giant reed</name>
    <name type="synonym">Donax arundinaceus</name>
    <dbReference type="NCBI Taxonomy" id="35708"/>
    <lineage>
        <taxon>Eukaryota</taxon>
        <taxon>Viridiplantae</taxon>
        <taxon>Streptophyta</taxon>
        <taxon>Embryophyta</taxon>
        <taxon>Tracheophyta</taxon>
        <taxon>Spermatophyta</taxon>
        <taxon>Magnoliopsida</taxon>
        <taxon>Liliopsida</taxon>
        <taxon>Poales</taxon>
        <taxon>Poaceae</taxon>
        <taxon>PACMAD clade</taxon>
        <taxon>Arundinoideae</taxon>
        <taxon>Arundineae</taxon>
        <taxon>Arundo</taxon>
    </lineage>
</organism>
<dbReference type="EMBL" id="GBRH01263977">
    <property type="protein sequence ID" value="JAD33918.1"/>
    <property type="molecule type" value="Transcribed_RNA"/>
</dbReference>
<dbReference type="AlphaFoldDB" id="A0A0A8Z897"/>
<reference evidence="1" key="1">
    <citation type="submission" date="2014-09" db="EMBL/GenBank/DDBJ databases">
        <authorList>
            <person name="Magalhaes I.L.F."/>
            <person name="Oliveira U."/>
            <person name="Santos F.R."/>
            <person name="Vidigal T.H.D.A."/>
            <person name="Brescovit A.D."/>
            <person name="Santos A.J."/>
        </authorList>
    </citation>
    <scope>NUCLEOTIDE SEQUENCE</scope>
    <source>
        <tissue evidence="1">Shoot tissue taken approximately 20 cm above the soil surface</tissue>
    </source>
</reference>
<accession>A0A0A8Z897</accession>
<reference evidence="1" key="2">
    <citation type="journal article" date="2015" name="Data Brief">
        <title>Shoot transcriptome of the giant reed, Arundo donax.</title>
        <authorList>
            <person name="Barrero R.A."/>
            <person name="Guerrero F.D."/>
            <person name="Moolhuijzen P."/>
            <person name="Goolsby J.A."/>
            <person name="Tidwell J."/>
            <person name="Bellgard S.E."/>
            <person name="Bellgard M.I."/>
        </authorList>
    </citation>
    <scope>NUCLEOTIDE SEQUENCE</scope>
    <source>
        <tissue evidence="1">Shoot tissue taken approximately 20 cm above the soil surface</tissue>
    </source>
</reference>
<proteinExistence type="predicted"/>
<sequence length="34" mass="3821">MLLMDASEELPFTMSPIRKSVSWTRLERVVGSGP</sequence>